<dbReference type="Proteomes" id="UP000054564">
    <property type="component" value="Unassembled WGS sequence"/>
</dbReference>
<keyword evidence="2" id="KW-1185">Reference proteome</keyword>
<gene>
    <name evidence="1" type="ORF">PSTG_19676</name>
</gene>
<accession>A0A0L0UJ55</accession>
<reference evidence="2" key="1">
    <citation type="submission" date="2014-03" db="EMBL/GenBank/DDBJ databases">
        <title>The Genome Sequence of Puccinia striiformis f. sp. tritici PST-78.</title>
        <authorList>
            <consortium name="The Broad Institute Genome Sequencing Platform"/>
            <person name="Cuomo C."/>
            <person name="Hulbert S."/>
            <person name="Chen X."/>
            <person name="Walker B."/>
            <person name="Young S.K."/>
            <person name="Zeng Q."/>
            <person name="Gargeya S."/>
            <person name="Fitzgerald M."/>
            <person name="Haas B."/>
            <person name="Abouelleil A."/>
            <person name="Alvarado L."/>
            <person name="Arachchi H.M."/>
            <person name="Berlin A.M."/>
            <person name="Chapman S.B."/>
            <person name="Goldberg J."/>
            <person name="Griggs A."/>
            <person name="Gujja S."/>
            <person name="Hansen M."/>
            <person name="Howarth C."/>
            <person name="Imamovic A."/>
            <person name="Larimer J."/>
            <person name="McCowan C."/>
            <person name="Montmayeur A."/>
            <person name="Murphy C."/>
            <person name="Neiman D."/>
            <person name="Pearson M."/>
            <person name="Priest M."/>
            <person name="Roberts A."/>
            <person name="Saif S."/>
            <person name="Shea T."/>
            <person name="Sisk P."/>
            <person name="Sykes S."/>
            <person name="Wortman J."/>
            <person name="Nusbaum C."/>
            <person name="Birren B."/>
        </authorList>
    </citation>
    <scope>NUCLEOTIDE SEQUENCE [LARGE SCALE GENOMIC DNA]</scope>
    <source>
        <strain evidence="2">race PST-78</strain>
    </source>
</reference>
<evidence type="ECO:0000313" key="1">
    <source>
        <dbReference type="EMBL" id="KNE86955.1"/>
    </source>
</evidence>
<evidence type="ECO:0000313" key="2">
    <source>
        <dbReference type="Proteomes" id="UP000054564"/>
    </source>
</evidence>
<proteinExistence type="predicted"/>
<dbReference type="AlphaFoldDB" id="A0A0L0UJ55"/>
<dbReference type="STRING" id="1165861.A0A0L0UJ55"/>
<name>A0A0L0UJ55_9BASI</name>
<protein>
    <submittedName>
        <fullName evidence="1">Uncharacterized protein</fullName>
    </submittedName>
</protein>
<feature type="non-terminal residue" evidence="1">
    <location>
        <position position="164"/>
    </location>
</feature>
<sequence>MNDIMRIEDYAAEHPEVQLEKADTIPIGQVDTITRHEMPILTSVMAPIDCAQPDVEDELEVSSNLNEITRKTRDNIVNEAHELKSEEFAWYFLFPYGINGLKEERPVKITPLDYFQYRILGTDTRFQRTDYLFYALSMFEYYRVKSSIAACAKKIEGQDGQVED</sequence>
<comment type="caution">
    <text evidence="1">The sequence shown here is derived from an EMBL/GenBank/DDBJ whole genome shotgun (WGS) entry which is preliminary data.</text>
</comment>
<organism evidence="1 2">
    <name type="scientific">Puccinia striiformis f. sp. tritici PST-78</name>
    <dbReference type="NCBI Taxonomy" id="1165861"/>
    <lineage>
        <taxon>Eukaryota</taxon>
        <taxon>Fungi</taxon>
        <taxon>Dikarya</taxon>
        <taxon>Basidiomycota</taxon>
        <taxon>Pucciniomycotina</taxon>
        <taxon>Pucciniomycetes</taxon>
        <taxon>Pucciniales</taxon>
        <taxon>Pucciniaceae</taxon>
        <taxon>Puccinia</taxon>
    </lineage>
</organism>
<dbReference type="EMBL" id="AJIL01007407">
    <property type="protein sequence ID" value="KNE86955.1"/>
    <property type="molecule type" value="Genomic_DNA"/>
</dbReference>